<keyword evidence="2" id="KW-1185">Reference proteome</keyword>
<evidence type="ECO:0000313" key="2">
    <source>
        <dbReference type="Proteomes" id="UP001497382"/>
    </source>
</evidence>
<proteinExistence type="predicted"/>
<gene>
    <name evidence="1" type="ORF">LARSCL_LOCUS21966</name>
</gene>
<dbReference type="EMBL" id="CAXIEN010000557">
    <property type="protein sequence ID" value="CAL1300477.1"/>
    <property type="molecule type" value="Genomic_DNA"/>
</dbReference>
<dbReference type="AlphaFoldDB" id="A0AAV2BXH2"/>
<comment type="caution">
    <text evidence="1">The sequence shown here is derived from an EMBL/GenBank/DDBJ whole genome shotgun (WGS) entry which is preliminary data.</text>
</comment>
<organism evidence="1 2">
    <name type="scientific">Larinioides sclopetarius</name>
    <dbReference type="NCBI Taxonomy" id="280406"/>
    <lineage>
        <taxon>Eukaryota</taxon>
        <taxon>Metazoa</taxon>
        <taxon>Ecdysozoa</taxon>
        <taxon>Arthropoda</taxon>
        <taxon>Chelicerata</taxon>
        <taxon>Arachnida</taxon>
        <taxon>Araneae</taxon>
        <taxon>Araneomorphae</taxon>
        <taxon>Entelegynae</taxon>
        <taxon>Araneoidea</taxon>
        <taxon>Araneidae</taxon>
        <taxon>Larinioides</taxon>
    </lineage>
</organism>
<reference evidence="1 2" key="1">
    <citation type="submission" date="2024-04" db="EMBL/GenBank/DDBJ databases">
        <authorList>
            <person name="Rising A."/>
            <person name="Reimegard J."/>
            <person name="Sonavane S."/>
            <person name="Akerstrom W."/>
            <person name="Nylinder S."/>
            <person name="Hedman E."/>
            <person name="Kallberg Y."/>
        </authorList>
    </citation>
    <scope>NUCLEOTIDE SEQUENCE [LARGE SCALE GENOMIC DNA]</scope>
</reference>
<protein>
    <submittedName>
        <fullName evidence="1">Uncharacterized protein</fullName>
    </submittedName>
</protein>
<sequence>CTTVPAVKWLNMRPESNEVLKGLDLDMVSLESCLMLNGWPCDELCRLMFSSLQLTS</sequence>
<name>A0AAV2BXH2_9ARAC</name>
<evidence type="ECO:0000313" key="1">
    <source>
        <dbReference type="EMBL" id="CAL1300477.1"/>
    </source>
</evidence>
<accession>A0AAV2BXH2</accession>
<feature type="non-terminal residue" evidence="1">
    <location>
        <position position="1"/>
    </location>
</feature>
<dbReference type="Proteomes" id="UP001497382">
    <property type="component" value="Unassembled WGS sequence"/>
</dbReference>